<dbReference type="GO" id="GO:0005975">
    <property type="term" value="P:carbohydrate metabolic process"/>
    <property type="evidence" value="ECO:0007669"/>
    <property type="project" value="InterPro"/>
</dbReference>
<dbReference type="InterPro" id="IPR051214">
    <property type="entry name" value="GH32_Enzymes"/>
</dbReference>
<evidence type="ECO:0000313" key="9">
    <source>
        <dbReference type="Proteomes" id="UP000250003"/>
    </source>
</evidence>
<protein>
    <recommendedName>
        <fullName evidence="2">beta-fructofuranosidase</fullName>
        <ecNumber evidence="2">3.2.1.26</ecNumber>
    </recommendedName>
</protein>
<dbReference type="Gene3D" id="2.60.120.560">
    <property type="entry name" value="Exo-inulinase, domain 1"/>
    <property type="match status" value="1"/>
</dbReference>
<dbReference type="PANTHER" id="PTHR43101">
    <property type="entry name" value="BETA-FRUCTOSIDASE"/>
    <property type="match status" value="1"/>
</dbReference>
<evidence type="ECO:0000259" key="6">
    <source>
        <dbReference type="Pfam" id="PF00251"/>
    </source>
</evidence>
<dbReference type="CDD" id="cd08996">
    <property type="entry name" value="GH32_FFase"/>
    <property type="match status" value="1"/>
</dbReference>
<dbReference type="EMBL" id="CP030280">
    <property type="protein sequence ID" value="AWY99338.1"/>
    <property type="molecule type" value="Genomic_DNA"/>
</dbReference>
<feature type="domain" description="Glycosyl hydrolase family 32 N-terminal" evidence="6">
    <location>
        <begin position="6"/>
        <end position="316"/>
    </location>
</feature>
<evidence type="ECO:0000259" key="7">
    <source>
        <dbReference type="Pfam" id="PF08244"/>
    </source>
</evidence>
<keyword evidence="3 5" id="KW-0378">Hydrolase</keyword>
<name>A0A2Z4UEF2_9FIRM</name>
<organism evidence="8 9">
    <name type="scientific">Blautia argi</name>
    <dbReference type="NCBI Taxonomy" id="1912897"/>
    <lineage>
        <taxon>Bacteria</taxon>
        <taxon>Bacillati</taxon>
        <taxon>Bacillota</taxon>
        <taxon>Clostridia</taxon>
        <taxon>Lachnospirales</taxon>
        <taxon>Lachnospiraceae</taxon>
        <taxon>Blautia</taxon>
    </lineage>
</organism>
<reference evidence="9" key="1">
    <citation type="submission" date="2018-06" db="EMBL/GenBank/DDBJ databases">
        <title>Description of Blautia argi sp. nov., a new anaerobic isolated from dog feces.</title>
        <authorList>
            <person name="Chang Y.-H."/>
            <person name="Paek J."/>
            <person name="Shin Y."/>
        </authorList>
    </citation>
    <scope>NUCLEOTIDE SEQUENCE [LARGE SCALE GENOMIC DNA]</scope>
    <source>
        <strain evidence="9">KCTC 15426</strain>
    </source>
</reference>
<proteinExistence type="inferred from homology"/>
<accession>A0A2Z4UEF2</accession>
<evidence type="ECO:0000256" key="5">
    <source>
        <dbReference type="RuleBase" id="RU362110"/>
    </source>
</evidence>
<dbReference type="Gene3D" id="2.115.10.20">
    <property type="entry name" value="Glycosyl hydrolase domain, family 43"/>
    <property type="match status" value="1"/>
</dbReference>
<evidence type="ECO:0000313" key="8">
    <source>
        <dbReference type="EMBL" id="AWY99338.1"/>
    </source>
</evidence>
<feature type="domain" description="Glycosyl hydrolase family 32 C-terminal" evidence="7">
    <location>
        <begin position="369"/>
        <end position="424"/>
    </location>
</feature>
<dbReference type="SUPFAM" id="SSF49899">
    <property type="entry name" value="Concanavalin A-like lectins/glucanases"/>
    <property type="match status" value="1"/>
</dbReference>
<comment type="similarity">
    <text evidence="1 5">Belongs to the glycosyl hydrolase 32 family.</text>
</comment>
<dbReference type="OrthoDB" id="9759709at2"/>
<sequence>MKDTLHLRAPGNWINDPNGFIYYKGKYHLFYQYFPYAPQWGTMHWGHAVSEDLLHWEHLGVALYPSKDYDRNGVFSGSALEKDGKLYLYYSAVKYLETEAEDIHHAKNDAFETSQAMVISEDGFSFDNMGAKKQILPVIRDEELADATHTRDPKVWKSGDWYYMVLGSTKSGKVGRVLFYKSADGVNWEYANQYSHKNFGTILECPDLFELQGQYVLQASPMEITPGNTEYTSQSICTLVDFQEEKCGLSLSDSYQFVDYGLDLYAPQTNADKDGNRVMIGWLRMPLPVKEDGERGVWNGMMCTPRVMELQNGHVYFRMHPEADRYLSREVSDRTQIDYNKPFRIKTTLENGEMLDIGGYEIYVEEDCIKADRSRVFEGMEKYRLVSCTPKLQGRYELDIVVDRNLIEIFVNQGEYVISHVVYGLENSLSGPVERILTGWNENEKE</sequence>
<dbReference type="SUPFAM" id="SSF75005">
    <property type="entry name" value="Arabinanase/levansucrase/invertase"/>
    <property type="match status" value="1"/>
</dbReference>
<evidence type="ECO:0000256" key="1">
    <source>
        <dbReference type="ARBA" id="ARBA00009902"/>
    </source>
</evidence>
<dbReference type="InterPro" id="IPR013320">
    <property type="entry name" value="ConA-like_dom_sf"/>
</dbReference>
<dbReference type="InterPro" id="IPR001362">
    <property type="entry name" value="Glyco_hydro_32"/>
</dbReference>
<evidence type="ECO:0000256" key="3">
    <source>
        <dbReference type="ARBA" id="ARBA00022801"/>
    </source>
</evidence>
<evidence type="ECO:0000256" key="4">
    <source>
        <dbReference type="ARBA" id="ARBA00023295"/>
    </source>
</evidence>
<dbReference type="AlphaFoldDB" id="A0A2Z4UEF2"/>
<dbReference type="InterPro" id="IPR013189">
    <property type="entry name" value="Glyco_hydro_32_C"/>
</dbReference>
<gene>
    <name evidence="8" type="ORF">DQQ01_00020</name>
</gene>
<dbReference type="Pfam" id="PF08244">
    <property type="entry name" value="Glyco_hydro_32C"/>
    <property type="match status" value="1"/>
</dbReference>
<keyword evidence="4 5" id="KW-0326">Glycosidase</keyword>
<dbReference type="GO" id="GO:0004564">
    <property type="term" value="F:beta-fructofuranosidase activity"/>
    <property type="evidence" value="ECO:0007669"/>
    <property type="project" value="UniProtKB-EC"/>
</dbReference>
<dbReference type="KEGG" id="blau:DQQ01_00020"/>
<dbReference type="PANTHER" id="PTHR43101:SF1">
    <property type="entry name" value="BETA-FRUCTOSIDASE"/>
    <property type="match status" value="1"/>
</dbReference>
<dbReference type="EC" id="3.2.1.26" evidence="2"/>
<keyword evidence="9" id="KW-1185">Reference proteome</keyword>
<evidence type="ECO:0000256" key="2">
    <source>
        <dbReference type="ARBA" id="ARBA00012758"/>
    </source>
</evidence>
<dbReference type="InterPro" id="IPR023296">
    <property type="entry name" value="Glyco_hydro_beta-prop_sf"/>
</dbReference>
<dbReference type="SMART" id="SM00640">
    <property type="entry name" value="Glyco_32"/>
    <property type="match status" value="1"/>
</dbReference>
<dbReference type="Pfam" id="PF00251">
    <property type="entry name" value="Glyco_hydro_32N"/>
    <property type="match status" value="1"/>
</dbReference>
<dbReference type="InterPro" id="IPR013148">
    <property type="entry name" value="Glyco_hydro_32_N"/>
</dbReference>
<dbReference type="Proteomes" id="UP000250003">
    <property type="component" value="Chromosome"/>
</dbReference>